<organism evidence="5">
    <name type="scientific">uncultured organism</name>
    <dbReference type="NCBI Taxonomy" id="155900"/>
    <lineage>
        <taxon>unclassified sequences</taxon>
        <taxon>environmental samples</taxon>
    </lineage>
</organism>
<accession>A0A5B8R5X2</accession>
<keyword evidence="2" id="KW-0732">Signal</keyword>
<dbReference type="InterPro" id="IPR001320">
    <property type="entry name" value="Iontro_rcpt_C"/>
</dbReference>
<sequence>MKPRHLFAALLLGLGMSAGAHAEKLLVAVDTAFVPFEFEQDGAYTGFDIDLWKGIAERLDVDYELQPMDFNGIIPALQTGNVDLALAAISVTADREKAIDYSYPYYDSGVLLMVRSGNDDVRGTDDLSDKVVGVKQGTAAADFIDTLDTGKVIKFPNISDAYLALRTRRVDVAAHDTPNVLYYIKTAGDGDVKAVGSSMDAQSYAIGFPQGSALRDRVNVALLEMMSDGSYDAIYERWFGKAPQ</sequence>
<dbReference type="PANTHER" id="PTHR35936">
    <property type="entry name" value="MEMBRANE-BOUND LYTIC MUREIN TRANSGLYCOSYLASE F"/>
    <property type="match status" value="1"/>
</dbReference>
<proteinExistence type="predicted"/>
<dbReference type="AlphaFoldDB" id="A0A5B8R5X2"/>
<evidence type="ECO:0000256" key="1">
    <source>
        <dbReference type="ARBA" id="ARBA00004196"/>
    </source>
</evidence>
<protein>
    <submittedName>
        <fullName evidence="5">Glutamine-binding periplasmic protein</fullName>
    </submittedName>
</protein>
<dbReference type="Gene3D" id="3.40.190.10">
    <property type="entry name" value="Periplasmic binding protein-like II"/>
    <property type="match status" value="2"/>
</dbReference>
<dbReference type="SUPFAM" id="SSF53850">
    <property type="entry name" value="Periplasmic binding protein-like II"/>
    <property type="match status" value="1"/>
</dbReference>
<evidence type="ECO:0000259" key="4">
    <source>
        <dbReference type="SMART" id="SM00079"/>
    </source>
</evidence>
<name>A0A5B8R5X2_9ZZZZ</name>
<evidence type="ECO:0000259" key="3">
    <source>
        <dbReference type="SMART" id="SM00062"/>
    </source>
</evidence>
<feature type="domain" description="Solute-binding protein family 3/N-terminal" evidence="3">
    <location>
        <begin position="24"/>
        <end position="242"/>
    </location>
</feature>
<dbReference type="GO" id="GO:0015276">
    <property type="term" value="F:ligand-gated monoatomic ion channel activity"/>
    <property type="evidence" value="ECO:0007669"/>
    <property type="project" value="InterPro"/>
</dbReference>
<dbReference type="InterPro" id="IPR001638">
    <property type="entry name" value="Solute-binding_3/MltF_N"/>
</dbReference>
<dbReference type="PROSITE" id="PS01039">
    <property type="entry name" value="SBP_BACTERIAL_3"/>
    <property type="match status" value="1"/>
</dbReference>
<dbReference type="EMBL" id="MN079077">
    <property type="protein sequence ID" value="QEA03956.1"/>
    <property type="molecule type" value="Genomic_DNA"/>
</dbReference>
<evidence type="ECO:0000313" key="5">
    <source>
        <dbReference type="EMBL" id="QEA03956.1"/>
    </source>
</evidence>
<dbReference type="PANTHER" id="PTHR35936:SF38">
    <property type="entry name" value="GLUTAMINE-BINDING PERIPLASMIC PROTEIN"/>
    <property type="match status" value="1"/>
</dbReference>
<evidence type="ECO:0000256" key="2">
    <source>
        <dbReference type="ARBA" id="ARBA00022729"/>
    </source>
</evidence>
<dbReference type="Pfam" id="PF00497">
    <property type="entry name" value="SBP_bac_3"/>
    <property type="match status" value="1"/>
</dbReference>
<dbReference type="SMART" id="SM00062">
    <property type="entry name" value="PBPb"/>
    <property type="match status" value="1"/>
</dbReference>
<dbReference type="InterPro" id="IPR018313">
    <property type="entry name" value="SBP_3_CS"/>
</dbReference>
<gene>
    <name evidence="5" type="primary">glnH_1</name>
    <name evidence="5" type="ORF">KBTEX_00257</name>
</gene>
<feature type="domain" description="Ionotropic glutamate receptor C-terminal" evidence="4">
    <location>
        <begin position="24"/>
        <end position="241"/>
    </location>
</feature>
<dbReference type="GO" id="GO:0016020">
    <property type="term" value="C:membrane"/>
    <property type="evidence" value="ECO:0007669"/>
    <property type="project" value="InterPro"/>
</dbReference>
<reference evidence="5" key="1">
    <citation type="submission" date="2019-06" db="EMBL/GenBank/DDBJ databases">
        <authorList>
            <person name="Murdoch R.W."/>
            <person name="Fathepure B."/>
        </authorList>
    </citation>
    <scope>NUCLEOTIDE SEQUENCE</scope>
</reference>
<dbReference type="SMART" id="SM00079">
    <property type="entry name" value="PBPe"/>
    <property type="match status" value="1"/>
</dbReference>
<comment type="subcellular location">
    <subcellularLocation>
        <location evidence="1">Cell envelope</location>
    </subcellularLocation>
</comment>
<dbReference type="NCBIfam" id="NF007029">
    <property type="entry name" value="PRK09495.1"/>
    <property type="match status" value="1"/>
</dbReference>